<accession>A0A0A9FR06</accession>
<reference evidence="1" key="2">
    <citation type="journal article" date="2015" name="Data Brief">
        <title>Shoot transcriptome of the giant reed, Arundo donax.</title>
        <authorList>
            <person name="Barrero R.A."/>
            <person name="Guerrero F.D."/>
            <person name="Moolhuijzen P."/>
            <person name="Goolsby J.A."/>
            <person name="Tidwell J."/>
            <person name="Bellgard S.E."/>
            <person name="Bellgard M.I."/>
        </authorList>
    </citation>
    <scope>NUCLEOTIDE SEQUENCE</scope>
    <source>
        <tissue evidence="1">Shoot tissue taken approximately 20 cm above the soil surface</tissue>
    </source>
</reference>
<protein>
    <submittedName>
        <fullName evidence="1">Uncharacterized protein</fullName>
    </submittedName>
</protein>
<reference evidence="1" key="1">
    <citation type="submission" date="2014-09" db="EMBL/GenBank/DDBJ databases">
        <authorList>
            <person name="Magalhaes I.L.F."/>
            <person name="Oliveira U."/>
            <person name="Santos F.R."/>
            <person name="Vidigal T.H.D.A."/>
            <person name="Brescovit A.D."/>
            <person name="Santos A.J."/>
        </authorList>
    </citation>
    <scope>NUCLEOTIDE SEQUENCE</scope>
    <source>
        <tissue evidence="1">Shoot tissue taken approximately 20 cm above the soil surface</tissue>
    </source>
</reference>
<sequence>MIGGARAGRQN</sequence>
<organism evidence="1">
    <name type="scientific">Arundo donax</name>
    <name type="common">Giant reed</name>
    <name type="synonym">Donax arundinaceus</name>
    <dbReference type="NCBI Taxonomy" id="35708"/>
    <lineage>
        <taxon>Eukaryota</taxon>
        <taxon>Viridiplantae</taxon>
        <taxon>Streptophyta</taxon>
        <taxon>Embryophyta</taxon>
        <taxon>Tracheophyta</taxon>
        <taxon>Spermatophyta</taxon>
        <taxon>Magnoliopsida</taxon>
        <taxon>Liliopsida</taxon>
        <taxon>Poales</taxon>
        <taxon>Poaceae</taxon>
        <taxon>PACMAD clade</taxon>
        <taxon>Arundinoideae</taxon>
        <taxon>Arundineae</taxon>
        <taxon>Arundo</taxon>
    </lineage>
</organism>
<proteinExistence type="predicted"/>
<name>A0A0A9FR06_ARUDO</name>
<evidence type="ECO:0000313" key="1">
    <source>
        <dbReference type="EMBL" id="JAE13654.1"/>
    </source>
</evidence>
<dbReference type="EMBL" id="GBRH01184242">
    <property type="protein sequence ID" value="JAE13654.1"/>
    <property type="molecule type" value="Transcribed_RNA"/>
</dbReference>